<name>A0A371CVU5_9APHY</name>
<keyword evidence="1" id="KW-0862">Zinc</keyword>
<dbReference type="GO" id="GO:0008270">
    <property type="term" value="F:zinc ion binding"/>
    <property type="evidence" value="ECO:0007669"/>
    <property type="project" value="UniProtKB-KW"/>
</dbReference>
<dbReference type="EMBL" id="KZ857450">
    <property type="protein sequence ID" value="RDX44397.1"/>
    <property type="molecule type" value="Genomic_DNA"/>
</dbReference>
<dbReference type="Gene3D" id="3.30.160.60">
    <property type="entry name" value="Classic Zinc Finger"/>
    <property type="match status" value="1"/>
</dbReference>
<keyword evidence="1" id="KW-0479">Metal-binding</keyword>
<feature type="domain" description="C2H2-type" evidence="2">
    <location>
        <begin position="26"/>
        <end position="56"/>
    </location>
</feature>
<dbReference type="Proteomes" id="UP000256964">
    <property type="component" value="Unassembled WGS sequence"/>
</dbReference>
<evidence type="ECO:0000259" key="2">
    <source>
        <dbReference type="PROSITE" id="PS50157"/>
    </source>
</evidence>
<organism evidence="3 4">
    <name type="scientific">Lentinus brumalis</name>
    <dbReference type="NCBI Taxonomy" id="2498619"/>
    <lineage>
        <taxon>Eukaryota</taxon>
        <taxon>Fungi</taxon>
        <taxon>Dikarya</taxon>
        <taxon>Basidiomycota</taxon>
        <taxon>Agaricomycotina</taxon>
        <taxon>Agaricomycetes</taxon>
        <taxon>Polyporales</taxon>
        <taxon>Polyporaceae</taxon>
        <taxon>Lentinus</taxon>
    </lineage>
</organism>
<evidence type="ECO:0000256" key="1">
    <source>
        <dbReference type="PROSITE-ProRule" id="PRU00042"/>
    </source>
</evidence>
<dbReference type="PROSITE" id="PS50157">
    <property type="entry name" value="ZINC_FINGER_C2H2_2"/>
    <property type="match status" value="1"/>
</dbReference>
<dbReference type="SUPFAM" id="SSF57667">
    <property type="entry name" value="beta-beta-alpha zinc fingers"/>
    <property type="match status" value="1"/>
</dbReference>
<keyword evidence="1" id="KW-0863">Zinc-finger</keyword>
<dbReference type="InterPro" id="IPR013087">
    <property type="entry name" value="Znf_C2H2_type"/>
</dbReference>
<reference evidence="3 4" key="1">
    <citation type="journal article" date="2018" name="Biotechnol. Biofuels">
        <title>Integrative visual omics of the white-rot fungus Polyporus brumalis exposes the biotechnological potential of its oxidative enzymes for delignifying raw plant biomass.</title>
        <authorList>
            <person name="Miyauchi S."/>
            <person name="Rancon A."/>
            <person name="Drula E."/>
            <person name="Hage H."/>
            <person name="Chaduli D."/>
            <person name="Favel A."/>
            <person name="Grisel S."/>
            <person name="Henrissat B."/>
            <person name="Herpoel-Gimbert I."/>
            <person name="Ruiz-Duenas F.J."/>
            <person name="Chevret D."/>
            <person name="Hainaut M."/>
            <person name="Lin J."/>
            <person name="Wang M."/>
            <person name="Pangilinan J."/>
            <person name="Lipzen A."/>
            <person name="Lesage-Meessen L."/>
            <person name="Navarro D."/>
            <person name="Riley R."/>
            <person name="Grigoriev I.V."/>
            <person name="Zhou S."/>
            <person name="Raouche S."/>
            <person name="Rosso M.N."/>
        </authorList>
    </citation>
    <scope>NUCLEOTIDE SEQUENCE [LARGE SCALE GENOMIC DNA]</scope>
    <source>
        <strain evidence="3 4">BRFM 1820</strain>
    </source>
</reference>
<proteinExistence type="predicted"/>
<sequence length="71" mass="8083">MATAASDRTYNVKQHIEGVHLGLRPFKCLAQGCTKAFGRNYDMRAHYQSFHTDLPSLRSLRESENAVETQK</sequence>
<dbReference type="PROSITE" id="PS00028">
    <property type="entry name" value="ZINC_FINGER_C2H2_1"/>
    <property type="match status" value="1"/>
</dbReference>
<gene>
    <name evidence="3" type="ORF">OH76DRAFT_1409117</name>
</gene>
<dbReference type="AlphaFoldDB" id="A0A371CVU5"/>
<evidence type="ECO:0000313" key="4">
    <source>
        <dbReference type="Proteomes" id="UP000256964"/>
    </source>
</evidence>
<dbReference type="InterPro" id="IPR036236">
    <property type="entry name" value="Znf_C2H2_sf"/>
</dbReference>
<protein>
    <recommendedName>
        <fullName evidence="2">C2H2-type domain-containing protein</fullName>
    </recommendedName>
</protein>
<keyword evidence="4" id="KW-1185">Reference proteome</keyword>
<evidence type="ECO:0000313" key="3">
    <source>
        <dbReference type="EMBL" id="RDX44397.1"/>
    </source>
</evidence>
<accession>A0A371CVU5</accession>